<gene>
    <name evidence="1" type="ORF">LWI29_003972</name>
</gene>
<comment type="caution">
    <text evidence="1">The sequence shown here is derived from an EMBL/GenBank/DDBJ whole genome shotgun (WGS) entry which is preliminary data.</text>
</comment>
<accession>A0AA39VQR9</accession>
<sequence>MFKKTLDQLGIEKARLKEVNTPLYRFTGDSIWPLGTVDIPITFGEDPDQFTTLITYVVVNVSTVYSMTLGRPFLVATKAGVSLYHNVVKNPTDNGFDLGPGDGVGGDNAGFDGGRGWCRRRVIVAVLGSS</sequence>
<reference evidence="1" key="1">
    <citation type="journal article" date="2022" name="Plant J.">
        <title>Strategies of tolerance reflected in two North American maple genomes.</title>
        <authorList>
            <person name="McEvoy S.L."/>
            <person name="Sezen U.U."/>
            <person name="Trouern-Trend A."/>
            <person name="McMahon S.M."/>
            <person name="Schaberg P.G."/>
            <person name="Yang J."/>
            <person name="Wegrzyn J.L."/>
            <person name="Swenson N.G."/>
        </authorList>
    </citation>
    <scope>NUCLEOTIDE SEQUENCE</scope>
    <source>
        <strain evidence="1">NS2018</strain>
    </source>
</reference>
<dbReference type="AlphaFoldDB" id="A0AA39VQR9"/>
<organism evidence="1 2">
    <name type="scientific">Acer saccharum</name>
    <name type="common">Sugar maple</name>
    <dbReference type="NCBI Taxonomy" id="4024"/>
    <lineage>
        <taxon>Eukaryota</taxon>
        <taxon>Viridiplantae</taxon>
        <taxon>Streptophyta</taxon>
        <taxon>Embryophyta</taxon>
        <taxon>Tracheophyta</taxon>
        <taxon>Spermatophyta</taxon>
        <taxon>Magnoliopsida</taxon>
        <taxon>eudicotyledons</taxon>
        <taxon>Gunneridae</taxon>
        <taxon>Pentapetalae</taxon>
        <taxon>rosids</taxon>
        <taxon>malvids</taxon>
        <taxon>Sapindales</taxon>
        <taxon>Sapindaceae</taxon>
        <taxon>Hippocastanoideae</taxon>
        <taxon>Acereae</taxon>
        <taxon>Acer</taxon>
    </lineage>
</organism>
<name>A0AA39VQR9_ACESA</name>
<proteinExistence type="predicted"/>
<protein>
    <submittedName>
        <fullName evidence="1">Uncharacterized protein</fullName>
    </submittedName>
</protein>
<dbReference type="Proteomes" id="UP001168877">
    <property type="component" value="Unassembled WGS sequence"/>
</dbReference>
<dbReference type="PANTHER" id="PTHR33240">
    <property type="entry name" value="OS08G0508500 PROTEIN"/>
    <property type="match status" value="1"/>
</dbReference>
<dbReference type="PANTHER" id="PTHR33240:SF15">
    <property type="entry name" value="GAG-PRO-LIKE PROTEIN"/>
    <property type="match status" value="1"/>
</dbReference>
<reference evidence="1" key="2">
    <citation type="submission" date="2023-06" db="EMBL/GenBank/DDBJ databases">
        <authorList>
            <person name="Swenson N.G."/>
            <person name="Wegrzyn J.L."/>
            <person name="Mcevoy S.L."/>
        </authorList>
    </citation>
    <scope>NUCLEOTIDE SEQUENCE</scope>
    <source>
        <strain evidence="1">NS2018</strain>
        <tissue evidence="1">Leaf</tissue>
    </source>
</reference>
<keyword evidence="2" id="KW-1185">Reference proteome</keyword>
<evidence type="ECO:0000313" key="2">
    <source>
        <dbReference type="Proteomes" id="UP001168877"/>
    </source>
</evidence>
<evidence type="ECO:0000313" key="1">
    <source>
        <dbReference type="EMBL" id="KAK0595149.1"/>
    </source>
</evidence>
<dbReference type="EMBL" id="JAUESC010000004">
    <property type="protein sequence ID" value="KAK0595149.1"/>
    <property type="molecule type" value="Genomic_DNA"/>
</dbReference>